<dbReference type="RefSeq" id="XP_005777970.1">
    <property type="nucleotide sequence ID" value="XM_005777913.1"/>
</dbReference>
<evidence type="ECO:0000313" key="4">
    <source>
        <dbReference type="Proteomes" id="UP000013827"/>
    </source>
</evidence>
<feature type="compositionally biased region" description="Low complexity" evidence="1">
    <location>
        <begin position="47"/>
        <end position="70"/>
    </location>
</feature>
<dbReference type="AlphaFoldDB" id="A0A0D3JPV6"/>
<dbReference type="InterPro" id="IPR022617">
    <property type="entry name" value="Rad60/SUMO-like_dom"/>
</dbReference>
<feature type="region of interest" description="Disordered" evidence="1">
    <location>
        <begin position="34"/>
        <end position="84"/>
    </location>
</feature>
<dbReference type="PANTHER" id="PTHR10562">
    <property type="entry name" value="SMALL UBIQUITIN-RELATED MODIFIER"/>
    <property type="match status" value="1"/>
</dbReference>
<sequence>KKTTALSKLMNAFCQRQGMSQQGVRFLFDGERLNGNQTPAEARRAAPLELPASSSAAPASRPPRSLALRAHSPSATPQMDMEDGDVIDVMVEQLGGAC</sequence>
<dbReference type="KEGG" id="ehx:EMIHUDRAFT_67295"/>
<dbReference type="InterPro" id="IPR029071">
    <property type="entry name" value="Ubiquitin-like_domsf"/>
</dbReference>
<reference evidence="4" key="1">
    <citation type="journal article" date="2013" name="Nature">
        <title>Pan genome of the phytoplankton Emiliania underpins its global distribution.</title>
        <authorList>
            <person name="Read B.A."/>
            <person name="Kegel J."/>
            <person name="Klute M.J."/>
            <person name="Kuo A."/>
            <person name="Lefebvre S.C."/>
            <person name="Maumus F."/>
            <person name="Mayer C."/>
            <person name="Miller J."/>
            <person name="Monier A."/>
            <person name="Salamov A."/>
            <person name="Young J."/>
            <person name="Aguilar M."/>
            <person name="Claverie J.M."/>
            <person name="Frickenhaus S."/>
            <person name="Gonzalez K."/>
            <person name="Herman E.K."/>
            <person name="Lin Y.C."/>
            <person name="Napier J."/>
            <person name="Ogata H."/>
            <person name="Sarno A.F."/>
            <person name="Shmutz J."/>
            <person name="Schroeder D."/>
            <person name="de Vargas C."/>
            <person name="Verret F."/>
            <person name="von Dassow P."/>
            <person name="Valentin K."/>
            <person name="Van de Peer Y."/>
            <person name="Wheeler G."/>
            <person name="Dacks J.B."/>
            <person name="Delwiche C.F."/>
            <person name="Dyhrman S.T."/>
            <person name="Glockner G."/>
            <person name="John U."/>
            <person name="Richards T."/>
            <person name="Worden A.Z."/>
            <person name="Zhang X."/>
            <person name="Grigoriev I.V."/>
            <person name="Allen A.E."/>
            <person name="Bidle K."/>
            <person name="Borodovsky M."/>
            <person name="Bowler C."/>
            <person name="Brownlee C."/>
            <person name="Cock J.M."/>
            <person name="Elias M."/>
            <person name="Gladyshev V.N."/>
            <person name="Groth M."/>
            <person name="Guda C."/>
            <person name="Hadaegh A."/>
            <person name="Iglesias-Rodriguez M.D."/>
            <person name="Jenkins J."/>
            <person name="Jones B.M."/>
            <person name="Lawson T."/>
            <person name="Leese F."/>
            <person name="Lindquist E."/>
            <person name="Lobanov A."/>
            <person name="Lomsadze A."/>
            <person name="Malik S.B."/>
            <person name="Marsh M.E."/>
            <person name="Mackinder L."/>
            <person name="Mock T."/>
            <person name="Mueller-Roeber B."/>
            <person name="Pagarete A."/>
            <person name="Parker M."/>
            <person name="Probert I."/>
            <person name="Quesneville H."/>
            <person name="Raines C."/>
            <person name="Rensing S.A."/>
            <person name="Riano-Pachon D.M."/>
            <person name="Richier S."/>
            <person name="Rokitta S."/>
            <person name="Shiraiwa Y."/>
            <person name="Soanes D.M."/>
            <person name="van der Giezen M."/>
            <person name="Wahlund T.M."/>
            <person name="Williams B."/>
            <person name="Wilson W."/>
            <person name="Wolfe G."/>
            <person name="Wurch L.L."/>
        </authorList>
    </citation>
    <scope>NUCLEOTIDE SEQUENCE</scope>
</reference>
<proteinExistence type="predicted"/>
<evidence type="ECO:0000313" key="3">
    <source>
        <dbReference type="EnsemblProtists" id="EOD25541"/>
    </source>
</evidence>
<dbReference type="EnsemblProtists" id="EOD11856">
    <property type="protein sequence ID" value="EOD11856"/>
    <property type="gene ID" value="EMIHUDRAFT_67295"/>
</dbReference>
<dbReference type="eggNOG" id="KOG1769">
    <property type="taxonomic scope" value="Eukaryota"/>
</dbReference>
<feature type="domain" description="Rad60/SUMO-like" evidence="2">
    <location>
        <begin position="1"/>
        <end position="41"/>
    </location>
</feature>
<dbReference type="Gene3D" id="3.10.20.90">
    <property type="entry name" value="Phosphatidylinositol 3-kinase Catalytic Subunit, Chain A, domain 1"/>
    <property type="match status" value="2"/>
</dbReference>
<evidence type="ECO:0000259" key="2">
    <source>
        <dbReference type="Pfam" id="PF11976"/>
    </source>
</evidence>
<dbReference type="GeneID" id="17257959"/>
<keyword evidence="4" id="KW-1185">Reference proteome</keyword>
<evidence type="ECO:0000256" key="1">
    <source>
        <dbReference type="SAM" id="MobiDB-lite"/>
    </source>
</evidence>
<dbReference type="STRING" id="2903.R1ERG8"/>
<dbReference type="HOGENOM" id="CLU_148322_0_1_1"/>
<name>A0A0D3JPV6_EMIH1</name>
<dbReference type="KEGG" id="ehx:EMIHUDRAFT_73856"/>
<protein>
    <recommendedName>
        <fullName evidence="2">Rad60/SUMO-like domain-containing protein</fullName>
    </recommendedName>
</protein>
<dbReference type="GeneID" id="17271086"/>
<organism evidence="3 4">
    <name type="scientific">Emiliania huxleyi (strain CCMP1516)</name>
    <dbReference type="NCBI Taxonomy" id="280463"/>
    <lineage>
        <taxon>Eukaryota</taxon>
        <taxon>Haptista</taxon>
        <taxon>Haptophyta</taxon>
        <taxon>Prymnesiophyceae</taxon>
        <taxon>Isochrysidales</taxon>
        <taxon>Noelaerhabdaceae</taxon>
        <taxon>Emiliania</taxon>
    </lineage>
</organism>
<dbReference type="Pfam" id="PF11976">
    <property type="entry name" value="Rad60-SLD"/>
    <property type="match status" value="1"/>
</dbReference>
<dbReference type="SUPFAM" id="SSF54236">
    <property type="entry name" value="Ubiquitin-like"/>
    <property type="match status" value="1"/>
</dbReference>
<dbReference type="RefSeq" id="XP_005764285.1">
    <property type="nucleotide sequence ID" value="XM_005764228.1"/>
</dbReference>
<dbReference type="Proteomes" id="UP000013827">
    <property type="component" value="Unassembled WGS sequence"/>
</dbReference>
<dbReference type="EnsemblProtists" id="EOD25541">
    <property type="protein sequence ID" value="EOD25541"/>
    <property type="gene ID" value="EMIHUDRAFT_73856"/>
</dbReference>
<reference evidence="3" key="2">
    <citation type="submission" date="2024-10" db="UniProtKB">
        <authorList>
            <consortium name="EnsemblProtists"/>
        </authorList>
    </citation>
    <scope>IDENTIFICATION</scope>
</reference>
<dbReference type="PaxDb" id="2903-EOD11856"/>
<accession>A0A0D3JPV6</accession>